<comment type="catalytic activity">
    <reaction evidence="6 7">
        <text>carbamoyl phosphate + L-aspartate = N-carbamoyl-L-aspartate + phosphate + H(+)</text>
        <dbReference type="Rhea" id="RHEA:20013"/>
        <dbReference type="ChEBI" id="CHEBI:15378"/>
        <dbReference type="ChEBI" id="CHEBI:29991"/>
        <dbReference type="ChEBI" id="CHEBI:32814"/>
        <dbReference type="ChEBI" id="CHEBI:43474"/>
        <dbReference type="ChEBI" id="CHEBI:58228"/>
        <dbReference type="EC" id="2.1.3.2"/>
    </reaction>
</comment>
<feature type="binding site" evidence="7">
    <location>
        <position position="229"/>
    </location>
    <ligand>
        <name>L-aspartate</name>
        <dbReference type="ChEBI" id="CHEBI:29991"/>
    </ligand>
</feature>
<dbReference type="PANTHER" id="PTHR45753">
    <property type="entry name" value="ORNITHINE CARBAMOYLTRANSFERASE, MITOCHONDRIAL"/>
    <property type="match status" value="1"/>
</dbReference>
<organism evidence="10 11">
    <name type="scientific">Methanocella conradii (strain DSM 24694 / JCM 17849 / CGMCC 1.5162 / HZ254)</name>
    <dbReference type="NCBI Taxonomy" id="1041930"/>
    <lineage>
        <taxon>Archaea</taxon>
        <taxon>Methanobacteriati</taxon>
        <taxon>Methanobacteriota</taxon>
        <taxon>Stenosarchaea group</taxon>
        <taxon>Methanomicrobia</taxon>
        <taxon>Methanocellales</taxon>
        <taxon>Methanocellaceae</taxon>
        <taxon>Methanocella</taxon>
    </lineage>
</organism>
<feature type="binding site" evidence="7">
    <location>
        <position position="134"/>
    </location>
    <ligand>
        <name>carbamoyl phosphate</name>
        <dbReference type="ChEBI" id="CHEBI:58228"/>
    </ligand>
</feature>
<evidence type="ECO:0000313" key="10">
    <source>
        <dbReference type="EMBL" id="AFC99221.1"/>
    </source>
</evidence>
<evidence type="ECO:0000256" key="5">
    <source>
        <dbReference type="ARBA" id="ARBA00043884"/>
    </source>
</evidence>
<dbReference type="InterPro" id="IPR002082">
    <property type="entry name" value="Asp_carbamoyltransf"/>
</dbReference>
<evidence type="ECO:0000259" key="8">
    <source>
        <dbReference type="Pfam" id="PF00185"/>
    </source>
</evidence>
<comment type="pathway">
    <text evidence="1 7">Pyrimidine metabolism; UMP biosynthesis via de novo pathway; (S)-dihydroorotate from bicarbonate: step 2/3.</text>
</comment>
<dbReference type="OrthoDB" id="7792at2157"/>
<sequence>MIFERRHIISTKDFSREEIDFILDRAGRLEPYARMGGLDLLKGHVVATLFFEPSTRTRLSFDTAVKRLGGATIGFDSAESTSTVKGETLSDTIKVIESYADAIVIRHPREGAARMASEISSVPVINAGDGAGHHPTQTLLDLYTMRKECRKPIEDLNVAIVGDLKYGRTVHSLAYALSLYKARLSLVSPEQLRMPESIINYLRKQGVELVETPRIDDVLADADVLYMTRIQKERFPDPSEYLKVADSYRITPDTLKGVKDDMIIMHPLPRVNEIDPAVDSTRHARYFRQAFYGVPIRMAVLSLVLGKEA</sequence>
<dbReference type="EC" id="2.1.3.2" evidence="7"/>
<dbReference type="NCBIfam" id="TIGR00670">
    <property type="entry name" value="asp_carb_tr"/>
    <property type="match status" value="1"/>
</dbReference>
<dbReference type="NCBIfam" id="NF002032">
    <property type="entry name" value="PRK00856.1"/>
    <property type="match status" value="1"/>
</dbReference>
<dbReference type="GO" id="GO:0005829">
    <property type="term" value="C:cytosol"/>
    <property type="evidence" value="ECO:0007669"/>
    <property type="project" value="TreeGrafter"/>
</dbReference>
<feature type="binding site" evidence="7">
    <location>
        <position position="57"/>
    </location>
    <ligand>
        <name>carbamoyl phosphate</name>
        <dbReference type="ChEBI" id="CHEBI:58228"/>
    </ligand>
</feature>
<dbReference type="InterPro" id="IPR006130">
    <property type="entry name" value="Asp/Orn_carbamoylTrfase"/>
</dbReference>
<dbReference type="HAMAP" id="MF_00001">
    <property type="entry name" value="Asp_carb_tr"/>
    <property type="match status" value="1"/>
</dbReference>
<proteinExistence type="inferred from homology"/>
<feature type="binding site" evidence="7">
    <location>
        <position position="268"/>
    </location>
    <ligand>
        <name>carbamoyl phosphate</name>
        <dbReference type="ChEBI" id="CHEBI:58228"/>
    </ligand>
</feature>
<dbReference type="KEGG" id="mez:Mtc_0454"/>
<dbReference type="SUPFAM" id="SSF53671">
    <property type="entry name" value="Aspartate/ornithine carbamoyltransferase"/>
    <property type="match status" value="1"/>
</dbReference>
<dbReference type="PRINTS" id="PR00101">
    <property type="entry name" value="ATCASE"/>
</dbReference>
<dbReference type="Pfam" id="PF00185">
    <property type="entry name" value="OTCace"/>
    <property type="match status" value="1"/>
</dbReference>
<feature type="binding site" evidence="7">
    <location>
        <position position="56"/>
    </location>
    <ligand>
        <name>carbamoyl phosphate</name>
        <dbReference type="ChEBI" id="CHEBI:58228"/>
    </ligand>
</feature>
<evidence type="ECO:0000259" key="9">
    <source>
        <dbReference type="Pfam" id="PF02729"/>
    </source>
</evidence>
<dbReference type="GO" id="GO:0044205">
    <property type="term" value="P:'de novo' UMP biosynthetic process"/>
    <property type="evidence" value="ECO:0007669"/>
    <property type="project" value="UniProtKB-UniRule"/>
</dbReference>
<dbReference type="RefSeq" id="WP_014405060.1">
    <property type="nucleotide sequence ID" value="NC_017034.1"/>
</dbReference>
<protein>
    <recommendedName>
        <fullName evidence="7">Aspartate carbamoyltransferase</fullName>
        <ecNumber evidence="7">2.1.3.2</ecNumber>
    </recommendedName>
    <alternativeName>
        <fullName evidence="7">Aspartate transcarbamylase</fullName>
        <shortName evidence="7">ATCase</shortName>
    </alternativeName>
</protein>
<dbReference type="AlphaFoldDB" id="H8I482"/>
<dbReference type="UniPathway" id="UPA00070">
    <property type="reaction ID" value="UER00116"/>
</dbReference>
<reference evidence="10 11" key="1">
    <citation type="journal article" date="2012" name="J. Bacteriol.">
        <title>Complete genome sequence of a thermophilic methanogen, Methanocella conradii HZ254, isolated from Chinese rice field soil.</title>
        <authorList>
            <person name="Lu Z."/>
            <person name="Lu Y."/>
        </authorList>
    </citation>
    <scope>NUCLEOTIDE SEQUENCE [LARGE SCALE GENOMIC DNA]</scope>
    <source>
        <strain evidence="11">DSM 24694 / JCM 17849 / CGMCC 1.5162 / HZ254</strain>
    </source>
</reference>
<dbReference type="EMBL" id="CP003243">
    <property type="protein sequence ID" value="AFC99221.1"/>
    <property type="molecule type" value="Genomic_DNA"/>
</dbReference>
<dbReference type="FunFam" id="3.40.50.1370:FF:000002">
    <property type="entry name" value="Aspartate carbamoyltransferase 2"/>
    <property type="match status" value="1"/>
</dbReference>
<dbReference type="GO" id="GO:0006207">
    <property type="term" value="P:'de novo' pyrimidine nucleobase biosynthetic process"/>
    <property type="evidence" value="ECO:0007669"/>
    <property type="project" value="InterPro"/>
</dbReference>
<keyword evidence="11" id="KW-1185">Reference proteome</keyword>
<dbReference type="eggNOG" id="arCOG00911">
    <property type="taxonomic scope" value="Archaea"/>
</dbReference>
<name>H8I482_METCZ</name>
<dbReference type="STRING" id="1041930.Mtc_0454"/>
<dbReference type="FunFam" id="3.40.50.1370:FF:000001">
    <property type="entry name" value="Aspartate carbamoyltransferase"/>
    <property type="match status" value="1"/>
</dbReference>
<dbReference type="GeneID" id="11970339"/>
<evidence type="ECO:0000313" key="11">
    <source>
        <dbReference type="Proteomes" id="UP000005233"/>
    </source>
</evidence>
<dbReference type="Proteomes" id="UP000005233">
    <property type="component" value="Chromosome"/>
</dbReference>
<keyword evidence="3 7" id="KW-0808">Transferase</keyword>
<evidence type="ECO:0000256" key="2">
    <source>
        <dbReference type="ARBA" id="ARBA00008896"/>
    </source>
</evidence>
<feature type="domain" description="Aspartate/ornithine carbamoyltransferase carbamoyl-P binding" evidence="9">
    <location>
        <begin position="6"/>
        <end position="146"/>
    </location>
</feature>
<dbReference type="GO" id="GO:0006520">
    <property type="term" value="P:amino acid metabolic process"/>
    <property type="evidence" value="ECO:0007669"/>
    <property type="project" value="InterPro"/>
</dbReference>
<dbReference type="InterPro" id="IPR006131">
    <property type="entry name" value="Asp_carbamoyltransf_Asp/Orn-bd"/>
</dbReference>
<dbReference type="HOGENOM" id="CLU_043846_1_2_2"/>
<dbReference type="Pfam" id="PF02729">
    <property type="entry name" value="OTCace_N"/>
    <property type="match status" value="1"/>
</dbReference>
<evidence type="ECO:0000256" key="7">
    <source>
        <dbReference type="HAMAP-Rule" id="MF_00001"/>
    </source>
</evidence>
<evidence type="ECO:0000256" key="4">
    <source>
        <dbReference type="ARBA" id="ARBA00022975"/>
    </source>
</evidence>
<feature type="binding site" evidence="7">
    <location>
        <position position="168"/>
    </location>
    <ligand>
        <name>L-aspartate</name>
        <dbReference type="ChEBI" id="CHEBI:29991"/>
    </ligand>
</feature>
<gene>
    <name evidence="7 10" type="primary">pyrB</name>
    <name evidence="10" type="ordered locus">Mtc_0454</name>
</gene>
<feature type="binding site" evidence="7">
    <location>
        <position position="269"/>
    </location>
    <ligand>
        <name>carbamoyl phosphate</name>
        <dbReference type="ChEBI" id="CHEBI:58228"/>
    </ligand>
</feature>
<feature type="domain" description="Aspartate/ornithine carbamoyltransferase Asp/Orn-binding" evidence="8">
    <location>
        <begin position="155"/>
        <end position="303"/>
    </location>
</feature>
<dbReference type="InterPro" id="IPR036901">
    <property type="entry name" value="Asp/Orn_carbamoylTrfase_sf"/>
</dbReference>
<dbReference type="Gene3D" id="3.40.50.1370">
    <property type="entry name" value="Aspartate/ornithine carbamoyltransferase"/>
    <property type="match status" value="2"/>
</dbReference>
<dbReference type="PROSITE" id="PS00097">
    <property type="entry name" value="CARBAMOYLTRANSFERASE"/>
    <property type="match status" value="1"/>
</dbReference>
<dbReference type="GO" id="GO:0016597">
    <property type="term" value="F:amino acid binding"/>
    <property type="evidence" value="ECO:0007669"/>
    <property type="project" value="InterPro"/>
</dbReference>
<evidence type="ECO:0000256" key="1">
    <source>
        <dbReference type="ARBA" id="ARBA00004852"/>
    </source>
</evidence>
<keyword evidence="4 7" id="KW-0665">Pyrimidine biosynthesis</keyword>
<feature type="binding site" evidence="7">
    <location>
        <position position="85"/>
    </location>
    <ligand>
        <name>L-aspartate</name>
        <dbReference type="ChEBI" id="CHEBI:29991"/>
    </ligand>
</feature>
<dbReference type="InterPro" id="IPR006132">
    <property type="entry name" value="Asp/Orn_carbamoyltranf_P-bd"/>
</dbReference>
<dbReference type="GO" id="GO:0004070">
    <property type="term" value="F:aspartate carbamoyltransferase activity"/>
    <property type="evidence" value="ECO:0007669"/>
    <property type="project" value="UniProtKB-UniRule"/>
</dbReference>
<dbReference type="PANTHER" id="PTHR45753:SF6">
    <property type="entry name" value="ASPARTATE CARBAMOYLTRANSFERASE"/>
    <property type="match status" value="1"/>
</dbReference>
<evidence type="ECO:0000256" key="6">
    <source>
        <dbReference type="ARBA" id="ARBA00048859"/>
    </source>
</evidence>
<dbReference type="PRINTS" id="PR00100">
    <property type="entry name" value="AOTCASE"/>
</dbReference>
<comment type="function">
    <text evidence="5 7">Catalyzes the condensation of carbamoyl phosphate and aspartate to form carbamoyl aspartate and inorganic phosphate, the committed step in the de novo pyrimidine nucleotide biosynthesis pathway.</text>
</comment>
<evidence type="ECO:0000256" key="3">
    <source>
        <dbReference type="ARBA" id="ARBA00022679"/>
    </source>
</evidence>
<feature type="binding site" evidence="7">
    <location>
        <position position="106"/>
    </location>
    <ligand>
        <name>carbamoyl phosphate</name>
        <dbReference type="ChEBI" id="CHEBI:58228"/>
    </ligand>
</feature>
<comment type="similarity">
    <text evidence="2 7">Belongs to the aspartate/ornithine carbamoyltransferase superfamily. ATCase family.</text>
</comment>
<comment type="subunit">
    <text evidence="7">Heterooligomer of catalytic and regulatory chains.</text>
</comment>
<accession>H8I482</accession>
<feature type="binding site" evidence="7">
    <location>
        <position position="137"/>
    </location>
    <ligand>
        <name>carbamoyl phosphate</name>
        <dbReference type="ChEBI" id="CHEBI:58228"/>
    </ligand>
</feature>